<feature type="domain" description="Trimeric autotransporter adhesin YadA-like stalk" evidence="2">
    <location>
        <begin position="446"/>
        <end position="489"/>
    </location>
</feature>
<accession>A0AAJ6P3M8</accession>
<reference evidence="4" key="1">
    <citation type="journal article" date="2023" name="Front. Microbiol.">
        <title>Phylogeography and host specificity of Pasteurellaceae pathogenic to sea-farmed fish in the north-east Atlantic.</title>
        <authorList>
            <person name="Gulla S."/>
            <person name="Colquhoun D.J."/>
            <person name="Olsen A.B."/>
            <person name="Spilsberg B."/>
            <person name="Lagesen K."/>
            <person name="Aakesson C.P."/>
            <person name="Strom S."/>
            <person name="Manji F."/>
            <person name="Birkbeck T.H."/>
            <person name="Nilsen H.K."/>
        </authorList>
    </citation>
    <scope>NUCLEOTIDE SEQUENCE</scope>
    <source>
        <strain evidence="4">98B1</strain>
    </source>
</reference>
<dbReference type="Gene3D" id="2.150.10.10">
    <property type="entry name" value="Serralysin-like metalloprotease, C-terminal"/>
    <property type="match status" value="2"/>
</dbReference>
<evidence type="ECO:0000259" key="3">
    <source>
        <dbReference type="Pfam" id="PF13018"/>
    </source>
</evidence>
<gene>
    <name evidence="4" type="ORF">QJU97_10645</name>
</gene>
<dbReference type="RefSeq" id="WP_306387582.1">
    <property type="nucleotide sequence ID" value="NZ_JASAYT010000059.1"/>
</dbReference>
<name>A0AAJ6P3M8_9PAST</name>
<evidence type="ECO:0000259" key="2">
    <source>
        <dbReference type="Pfam" id="PF05662"/>
    </source>
</evidence>
<dbReference type="Pfam" id="PF05658">
    <property type="entry name" value="YadA_head"/>
    <property type="match status" value="1"/>
</dbReference>
<dbReference type="Gene3D" id="1.20.5.170">
    <property type="match status" value="1"/>
</dbReference>
<dbReference type="Proteomes" id="UP001231736">
    <property type="component" value="Unassembled WGS sequence"/>
</dbReference>
<comment type="caution">
    <text evidence="4">The sequence shown here is derived from an EMBL/GenBank/DDBJ whole genome shotgun (WGS) entry which is preliminary data.</text>
</comment>
<evidence type="ECO:0000313" key="4">
    <source>
        <dbReference type="EMBL" id="MDP8175909.1"/>
    </source>
</evidence>
<organism evidence="4 5">
    <name type="scientific">Phocoenobacter skyensis</name>
    <dbReference type="NCBI Taxonomy" id="97481"/>
    <lineage>
        <taxon>Bacteria</taxon>
        <taxon>Pseudomonadati</taxon>
        <taxon>Pseudomonadota</taxon>
        <taxon>Gammaproteobacteria</taxon>
        <taxon>Pasteurellales</taxon>
        <taxon>Pasteurellaceae</taxon>
        <taxon>Phocoenobacter</taxon>
    </lineage>
</organism>
<dbReference type="InterPro" id="IPR008635">
    <property type="entry name" value="Coiled_stalk_dom"/>
</dbReference>
<evidence type="ECO:0000313" key="5">
    <source>
        <dbReference type="Proteomes" id="UP001231736"/>
    </source>
</evidence>
<sequence>MNSIYKIVFNKATQTFTAVSELAKGATKTQGQSAKQAGTFLPKFAKITLAISMVLGLSTSAIAVTDTDFNALKARLDKLEGNNNTVIVDSIALGGWRNDALGQASVILGGNKNKSTGAFSIVGNGAFNKVIDASYSTIVNGYDNKIVALGSKQSGILAGEGNLIKSDNGLTNYQMWERDENGLLLYNADGSKKLKLDSVLGSRIGHSAIGSGIKNTIRSGASFIGSGVNNRIAGKFGTTKNQSSTIVSGEHNTIIGGGSGILAGSGNEVKNNFASVISGVDNKVDGRSSSILTGEFNQVIGKSSTIMGGQNNIVEADFATVLSGKGNKSLGKGSLTAGGYGDIVGGSAYTDGSMALGTGTVAGIENSTEEAVAMGYRAKAVADKTLALGFDAKAEHKNSVALGSKAETRDFTQVDGTEAINGLKYKEFSGIADGVVSVGKTANEKQIINVAPGEISQTSTDAINGSQLYATTIVLGNVATSVKDNLGGNAAIDENGNITFTDIGGTGKDTVQEAIAFNKGNIETNTANINGNRTAIAT</sequence>
<dbReference type="EMBL" id="JASAYT010000059">
    <property type="protein sequence ID" value="MDP8175909.1"/>
    <property type="molecule type" value="Genomic_DNA"/>
</dbReference>
<dbReference type="Pfam" id="PF05662">
    <property type="entry name" value="YadA_stalk"/>
    <property type="match status" value="1"/>
</dbReference>
<feature type="domain" description="ESPR" evidence="3">
    <location>
        <begin position="1"/>
        <end position="47"/>
    </location>
</feature>
<dbReference type="InterPro" id="IPR008640">
    <property type="entry name" value="Adhesin_Head_dom"/>
</dbReference>
<dbReference type="InterPro" id="IPR024973">
    <property type="entry name" value="ESPR"/>
</dbReference>
<feature type="domain" description="Trimeric autotransporter adhesin YadA-like head" evidence="1">
    <location>
        <begin position="385"/>
        <end position="406"/>
    </location>
</feature>
<proteinExistence type="predicted"/>
<dbReference type="InterPro" id="IPR011049">
    <property type="entry name" value="Serralysin-like_metalloprot_C"/>
</dbReference>
<dbReference type="AlphaFoldDB" id="A0AAJ6P3M8"/>
<dbReference type="SUPFAM" id="SSF101967">
    <property type="entry name" value="Adhesin YadA, collagen-binding domain"/>
    <property type="match status" value="1"/>
</dbReference>
<feature type="non-terminal residue" evidence="4">
    <location>
        <position position="538"/>
    </location>
</feature>
<protein>
    <submittedName>
        <fullName evidence="4">ESPR-type extended signal peptide-containing protein</fullName>
    </submittedName>
</protein>
<dbReference type="Pfam" id="PF13018">
    <property type="entry name" value="ESPR"/>
    <property type="match status" value="1"/>
</dbReference>
<dbReference type="GO" id="GO:0019867">
    <property type="term" value="C:outer membrane"/>
    <property type="evidence" value="ECO:0007669"/>
    <property type="project" value="InterPro"/>
</dbReference>
<evidence type="ECO:0000259" key="1">
    <source>
        <dbReference type="Pfam" id="PF05658"/>
    </source>
</evidence>